<keyword evidence="3 5" id="KW-0472">Membrane</keyword>
<comment type="caution">
    <text evidence="8">The sequence shown here is derived from an EMBL/GenBank/DDBJ whole genome shotgun (WGS) entry which is preliminary data.</text>
</comment>
<comment type="similarity">
    <text evidence="5 6">Belongs to the FtsA/MreB family.</text>
</comment>
<evidence type="ECO:0000313" key="9">
    <source>
        <dbReference type="Proteomes" id="UP000294697"/>
    </source>
</evidence>
<dbReference type="InterPro" id="IPR043129">
    <property type="entry name" value="ATPase_NBD"/>
</dbReference>
<dbReference type="Pfam" id="PF14450">
    <property type="entry name" value="FtsA"/>
    <property type="match status" value="2"/>
</dbReference>
<dbReference type="SUPFAM" id="SSF53067">
    <property type="entry name" value="Actin-like ATPase domain"/>
    <property type="match status" value="2"/>
</dbReference>
<dbReference type="Gene3D" id="3.30.420.40">
    <property type="match status" value="2"/>
</dbReference>
<evidence type="ECO:0000256" key="4">
    <source>
        <dbReference type="ARBA" id="ARBA00023306"/>
    </source>
</evidence>
<organism evidence="8 9">
    <name type="scientific">Halanaerobium saccharolyticum</name>
    <dbReference type="NCBI Taxonomy" id="43595"/>
    <lineage>
        <taxon>Bacteria</taxon>
        <taxon>Bacillati</taxon>
        <taxon>Bacillota</taxon>
        <taxon>Clostridia</taxon>
        <taxon>Halanaerobiales</taxon>
        <taxon>Halanaerobiaceae</taxon>
        <taxon>Halanaerobium</taxon>
    </lineage>
</organism>
<sequence length="428" mass="45398">MKRRKIVTGLDIGTTKICALIAEVSGDNNIEIIGIGLAPSNGLRKGIVVDIDKTSHAIKSAIQKAERMAGQKVDSAYVGIAGSHIKSINSHGVVAVTGDEKEIKESDIKRVIDAARIIPVSAEEDILHVLPREFIVDGSPGIQDPLGMSGVRLEVETHIIKGASTSIQNLVKSVLRAGLSVDEVVLEPLASSQAVLSDDEKDLGAVLVDIGGGTTDVIVFHEGSIAHTAVIPVGGNHVSNDIAVGLRTPVSEAEKIKIMHGSVLPSEIDESEKIEVLAASGKERKKLSRKMLCQVIEPRMSEVFSLIKKELDSAGSADLTPAGMILTGGASLLEGSEKLASDITELPVRIGEPDYVSGLSNVIDNPVYIKKGDTIPRAIFSTAVGLIEFALENGDAKNSKVSSNSNNNSKEIVSGFFTKLKNWFSEFF</sequence>
<evidence type="ECO:0000256" key="6">
    <source>
        <dbReference type="PIRNR" id="PIRNR003101"/>
    </source>
</evidence>
<dbReference type="Gene3D" id="3.30.1490.110">
    <property type="match status" value="1"/>
</dbReference>
<dbReference type="InterPro" id="IPR020823">
    <property type="entry name" value="Cell_div_FtsA"/>
</dbReference>
<accession>A0A4R7YWQ1</accession>
<gene>
    <name evidence="5" type="primary">ftsA</name>
    <name evidence="8" type="ORF">C8C77_11642</name>
</gene>
<dbReference type="CDD" id="cd24048">
    <property type="entry name" value="ASKHA_NBD_FtsA"/>
    <property type="match status" value="1"/>
</dbReference>
<dbReference type="GO" id="GO:0043093">
    <property type="term" value="P:FtsZ-dependent cytokinesis"/>
    <property type="evidence" value="ECO:0007669"/>
    <property type="project" value="UniProtKB-UniRule"/>
</dbReference>
<protein>
    <recommendedName>
        <fullName evidence="5 6">Cell division protein FtsA</fullName>
    </recommendedName>
</protein>
<comment type="subcellular location">
    <subcellularLocation>
        <location evidence="5">Cell membrane</location>
        <topology evidence="5">Peripheral membrane protein</topology>
        <orientation evidence="5">Cytoplasmic side</orientation>
    </subcellularLocation>
    <text evidence="5">Localizes to the Z ring in an FtsZ-dependent manner. Targeted to the membrane through a conserved C-terminal amphipathic helix.</text>
</comment>
<dbReference type="PANTHER" id="PTHR32432:SF4">
    <property type="entry name" value="CELL DIVISION PROTEIN FTSA"/>
    <property type="match status" value="1"/>
</dbReference>
<reference evidence="8 9" key="1">
    <citation type="submission" date="2019-03" db="EMBL/GenBank/DDBJ databases">
        <title>Subsurface microbial communities from deep shales in Ohio and West Virginia, USA.</title>
        <authorList>
            <person name="Wrighton K."/>
        </authorList>
    </citation>
    <scope>NUCLEOTIDE SEQUENCE [LARGE SCALE GENOMIC DNA]</scope>
    <source>
        <strain evidence="8 9">MSL9.2</strain>
    </source>
</reference>
<dbReference type="GO" id="GO:0009898">
    <property type="term" value="C:cytoplasmic side of plasma membrane"/>
    <property type="evidence" value="ECO:0007669"/>
    <property type="project" value="UniProtKB-UniRule"/>
</dbReference>
<keyword evidence="1 5" id="KW-1003">Cell membrane</keyword>
<dbReference type="HAMAP" id="MF_02033">
    <property type="entry name" value="FtsA"/>
    <property type="match status" value="1"/>
</dbReference>
<comment type="function">
    <text evidence="5 6">Cell division protein that is involved in the assembly of the Z ring. May serve as a membrane anchor for the Z ring.</text>
</comment>
<keyword evidence="4 5" id="KW-0131">Cell cycle</keyword>
<name>A0A4R7YWQ1_9FIRM</name>
<dbReference type="PANTHER" id="PTHR32432">
    <property type="entry name" value="CELL DIVISION PROTEIN FTSA-RELATED"/>
    <property type="match status" value="1"/>
</dbReference>
<dbReference type="RefSeq" id="WP_111572582.1">
    <property type="nucleotide sequence ID" value="NZ_QLME01000015.1"/>
</dbReference>
<dbReference type="GO" id="GO:0032153">
    <property type="term" value="C:cell division site"/>
    <property type="evidence" value="ECO:0007669"/>
    <property type="project" value="UniProtKB-UniRule"/>
</dbReference>
<evidence type="ECO:0000259" key="7">
    <source>
        <dbReference type="SMART" id="SM00842"/>
    </source>
</evidence>
<dbReference type="OrthoDB" id="9768127at2"/>
<proteinExistence type="inferred from homology"/>
<dbReference type="InterPro" id="IPR050696">
    <property type="entry name" value="FtsA/MreB"/>
</dbReference>
<dbReference type="PIRSF" id="PIRSF003101">
    <property type="entry name" value="FtsA"/>
    <property type="match status" value="1"/>
</dbReference>
<evidence type="ECO:0000256" key="5">
    <source>
        <dbReference type="HAMAP-Rule" id="MF_02033"/>
    </source>
</evidence>
<feature type="domain" description="SHS2" evidence="7">
    <location>
        <begin position="7"/>
        <end position="195"/>
    </location>
</feature>
<keyword evidence="2 5" id="KW-0132">Cell division</keyword>
<dbReference type="InterPro" id="IPR003494">
    <property type="entry name" value="SHS2_FtsA"/>
</dbReference>
<evidence type="ECO:0000256" key="3">
    <source>
        <dbReference type="ARBA" id="ARBA00023136"/>
    </source>
</evidence>
<dbReference type="AlphaFoldDB" id="A0A4R7YWQ1"/>
<evidence type="ECO:0000256" key="2">
    <source>
        <dbReference type="ARBA" id="ARBA00022618"/>
    </source>
</evidence>
<comment type="subunit">
    <text evidence="5">Self-interacts. Interacts with FtsZ.</text>
</comment>
<dbReference type="Proteomes" id="UP000294697">
    <property type="component" value="Unassembled WGS sequence"/>
</dbReference>
<dbReference type="SMART" id="SM00842">
    <property type="entry name" value="FtsA"/>
    <property type="match status" value="1"/>
</dbReference>
<dbReference type="Pfam" id="PF02491">
    <property type="entry name" value="SHS2_FTSA"/>
    <property type="match status" value="1"/>
</dbReference>
<evidence type="ECO:0000313" key="8">
    <source>
        <dbReference type="EMBL" id="TDW02368.1"/>
    </source>
</evidence>
<dbReference type="NCBIfam" id="TIGR01174">
    <property type="entry name" value="ftsA"/>
    <property type="match status" value="1"/>
</dbReference>
<dbReference type="EMBL" id="SODA01000016">
    <property type="protein sequence ID" value="TDW02368.1"/>
    <property type="molecule type" value="Genomic_DNA"/>
</dbReference>
<evidence type="ECO:0000256" key="1">
    <source>
        <dbReference type="ARBA" id="ARBA00022475"/>
    </source>
</evidence>